<organism evidence="2 3">
    <name type="scientific">Streptomyces solincola</name>
    <dbReference type="NCBI Taxonomy" id="2100817"/>
    <lineage>
        <taxon>Bacteria</taxon>
        <taxon>Bacillati</taxon>
        <taxon>Actinomycetota</taxon>
        <taxon>Actinomycetes</taxon>
        <taxon>Kitasatosporales</taxon>
        <taxon>Streptomycetaceae</taxon>
        <taxon>Streptomyces</taxon>
    </lineage>
</organism>
<keyword evidence="1" id="KW-1133">Transmembrane helix</keyword>
<keyword evidence="1" id="KW-0812">Transmembrane</keyword>
<protein>
    <submittedName>
        <fullName evidence="2">Uncharacterized protein</fullName>
    </submittedName>
</protein>
<keyword evidence="3" id="KW-1185">Reference proteome</keyword>
<evidence type="ECO:0000313" key="3">
    <source>
        <dbReference type="Proteomes" id="UP000239322"/>
    </source>
</evidence>
<proteinExistence type="predicted"/>
<dbReference type="Proteomes" id="UP000239322">
    <property type="component" value="Unassembled WGS sequence"/>
</dbReference>
<dbReference type="EMBL" id="PVLV01000094">
    <property type="protein sequence ID" value="PRH79915.1"/>
    <property type="molecule type" value="Genomic_DNA"/>
</dbReference>
<evidence type="ECO:0000256" key="1">
    <source>
        <dbReference type="SAM" id="Phobius"/>
    </source>
</evidence>
<gene>
    <name evidence="2" type="ORF">C6N75_07080</name>
</gene>
<sequence length="71" mass="7413">MGRVKAEASAVRGPSKSLTARLPALFALPRPLRPNLVPTTQELTMADLAFVAATVAVFALVALVARGVTKL</sequence>
<dbReference type="AlphaFoldDB" id="A0A2S9PZQ3"/>
<feature type="transmembrane region" description="Helical" evidence="1">
    <location>
        <begin position="48"/>
        <end position="68"/>
    </location>
</feature>
<reference evidence="2 3" key="1">
    <citation type="submission" date="2018-03" db="EMBL/GenBank/DDBJ databases">
        <title>Novel Streptomyces sp. from soil.</title>
        <authorList>
            <person name="Tan G.Y.A."/>
            <person name="Lee Z.Y."/>
        </authorList>
    </citation>
    <scope>NUCLEOTIDE SEQUENCE [LARGE SCALE GENOMIC DNA]</scope>
    <source>
        <strain evidence="2 3">ST5x</strain>
    </source>
</reference>
<accession>A0A2S9PZQ3</accession>
<evidence type="ECO:0000313" key="2">
    <source>
        <dbReference type="EMBL" id="PRH79915.1"/>
    </source>
</evidence>
<comment type="caution">
    <text evidence="2">The sequence shown here is derived from an EMBL/GenBank/DDBJ whole genome shotgun (WGS) entry which is preliminary data.</text>
</comment>
<name>A0A2S9PZQ3_9ACTN</name>
<keyword evidence="1" id="KW-0472">Membrane</keyword>